<name>A0A2M4CC74_9DIPT</name>
<dbReference type="AlphaFoldDB" id="A0A2M4CC74"/>
<evidence type="ECO:0000256" key="1">
    <source>
        <dbReference type="SAM" id="SignalP"/>
    </source>
</evidence>
<keyword evidence="1" id="KW-0732">Signal</keyword>
<reference evidence="2" key="1">
    <citation type="submission" date="2018-01" db="EMBL/GenBank/DDBJ databases">
        <title>An insight into the sialome of Amazonian anophelines.</title>
        <authorList>
            <person name="Ribeiro J.M."/>
            <person name="Scarpassa V."/>
            <person name="Calvo E."/>
        </authorList>
    </citation>
    <scope>NUCLEOTIDE SEQUENCE</scope>
    <source>
        <tissue evidence="2">Salivary glands</tissue>
    </source>
</reference>
<proteinExistence type="predicted"/>
<feature type="signal peptide" evidence="1">
    <location>
        <begin position="1"/>
        <end position="24"/>
    </location>
</feature>
<evidence type="ECO:0000313" key="2">
    <source>
        <dbReference type="EMBL" id="MBW62943.1"/>
    </source>
</evidence>
<accession>A0A2M4CC74</accession>
<feature type="chain" id="PRO_5014947718" evidence="1">
    <location>
        <begin position="25"/>
        <end position="77"/>
    </location>
</feature>
<sequence length="77" mass="9111">MDLAAWTTLARALPLASLLSISSGQQHQQQQQQHHQRTIVICIPLPILQHLVSESRRHWKLERAEEEEQRSRKRKKR</sequence>
<dbReference type="EMBL" id="GGFJ01013802">
    <property type="protein sequence ID" value="MBW62943.1"/>
    <property type="molecule type" value="Transcribed_RNA"/>
</dbReference>
<protein>
    <submittedName>
        <fullName evidence="2">Putative secreted protein</fullName>
    </submittedName>
</protein>
<organism evidence="2">
    <name type="scientific">Anopheles marajoara</name>
    <dbReference type="NCBI Taxonomy" id="58244"/>
    <lineage>
        <taxon>Eukaryota</taxon>
        <taxon>Metazoa</taxon>
        <taxon>Ecdysozoa</taxon>
        <taxon>Arthropoda</taxon>
        <taxon>Hexapoda</taxon>
        <taxon>Insecta</taxon>
        <taxon>Pterygota</taxon>
        <taxon>Neoptera</taxon>
        <taxon>Endopterygota</taxon>
        <taxon>Diptera</taxon>
        <taxon>Nematocera</taxon>
        <taxon>Culicoidea</taxon>
        <taxon>Culicidae</taxon>
        <taxon>Anophelinae</taxon>
        <taxon>Anopheles</taxon>
    </lineage>
</organism>